<sequence>MPHLLIRGIAPEQIRSVSKPLTEELAAICSCPADDFMLECLHTTAIAGGEFAPSYPFIEIAWFDRGLEAQDRFAEAVDRHIRQGLGLPELELAFRVYRARDYYSAGRSLAEPTEARQQAEAEAAHPADEELEELRAANRKLAEELQRTRKALVSASGSAMSTRLRDALRE</sequence>
<dbReference type="AlphaFoldDB" id="A0A841TCX2"/>
<dbReference type="EMBL" id="JACJVN010000063">
    <property type="protein sequence ID" value="MBB6678872.1"/>
    <property type="molecule type" value="Genomic_DNA"/>
</dbReference>
<comment type="caution">
    <text evidence="2">The sequence shown here is derived from an EMBL/GenBank/DDBJ whole genome shotgun (WGS) entry which is preliminary data.</text>
</comment>
<evidence type="ECO:0000313" key="3">
    <source>
        <dbReference type="Proteomes" id="UP000574133"/>
    </source>
</evidence>
<keyword evidence="3" id="KW-1185">Reference proteome</keyword>
<organism evidence="2 3">
    <name type="scientific">Cohnella lubricantis</name>
    <dbReference type="NCBI Taxonomy" id="2163172"/>
    <lineage>
        <taxon>Bacteria</taxon>
        <taxon>Bacillati</taxon>
        <taxon>Bacillota</taxon>
        <taxon>Bacilli</taxon>
        <taxon>Bacillales</taxon>
        <taxon>Paenibacillaceae</taxon>
        <taxon>Cohnella</taxon>
    </lineage>
</organism>
<reference evidence="2 3" key="1">
    <citation type="submission" date="2020-08" db="EMBL/GenBank/DDBJ databases">
        <title>Cohnella phylogeny.</title>
        <authorList>
            <person name="Dunlap C."/>
        </authorList>
    </citation>
    <scope>NUCLEOTIDE SEQUENCE [LARGE SCALE GENOMIC DNA]</scope>
    <source>
        <strain evidence="2 3">DSM 103658</strain>
    </source>
</reference>
<gene>
    <name evidence="2" type="ORF">H4Q31_16400</name>
</gene>
<accession>A0A841TCX2</accession>
<proteinExistence type="predicted"/>
<dbReference type="Pfam" id="PF08921">
    <property type="entry name" value="DUF1904"/>
    <property type="match status" value="1"/>
</dbReference>
<name>A0A841TCX2_9BACL</name>
<dbReference type="RefSeq" id="WP_185180140.1">
    <property type="nucleotide sequence ID" value="NZ_CBCSEP010000001.1"/>
</dbReference>
<protein>
    <submittedName>
        <fullName evidence="2">DUF1904 family protein</fullName>
    </submittedName>
</protein>
<feature type="region of interest" description="Disordered" evidence="1">
    <location>
        <begin position="116"/>
        <end position="138"/>
    </location>
</feature>
<dbReference type="Proteomes" id="UP000574133">
    <property type="component" value="Unassembled WGS sequence"/>
</dbReference>
<dbReference type="Gene3D" id="3.30.429.10">
    <property type="entry name" value="Macrophage Migration Inhibitory Factor"/>
    <property type="match status" value="1"/>
</dbReference>
<dbReference type="InterPro" id="IPR014347">
    <property type="entry name" value="Tautomerase/MIF_sf"/>
</dbReference>
<evidence type="ECO:0000313" key="2">
    <source>
        <dbReference type="EMBL" id="MBB6678872.1"/>
    </source>
</evidence>
<dbReference type="InterPro" id="IPR015017">
    <property type="entry name" value="DUF1904"/>
</dbReference>
<dbReference type="SUPFAM" id="SSF55331">
    <property type="entry name" value="Tautomerase/MIF"/>
    <property type="match status" value="1"/>
</dbReference>
<evidence type="ECO:0000256" key="1">
    <source>
        <dbReference type="SAM" id="MobiDB-lite"/>
    </source>
</evidence>